<dbReference type="InterPro" id="IPR001279">
    <property type="entry name" value="Metallo-B-lactamas"/>
</dbReference>
<accession>A0A8J3ERL2</accession>
<evidence type="ECO:0000313" key="2">
    <source>
        <dbReference type="EMBL" id="GGH99855.1"/>
    </source>
</evidence>
<dbReference type="InterPro" id="IPR036388">
    <property type="entry name" value="WH-like_DNA-bd_sf"/>
</dbReference>
<dbReference type="Pfam" id="PF17778">
    <property type="entry name" value="WHD_BLACT"/>
    <property type="match status" value="1"/>
</dbReference>
<dbReference type="CDD" id="cd16278">
    <property type="entry name" value="metallo-hydrolase-like_MBL-fold"/>
    <property type="match status" value="1"/>
</dbReference>
<evidence type="ECO:0000313" key="5">
    <source>
        <dbReference type="Proteomes" id="UP000818603"/>
    </source>
</evidence>
<proteinExistence type="predicted"/>
<comment type="caution">
    <text evidence="2">The sequence shown here is derived from an EMBL/GenBank/DDBJ whole genome shotgun (WGS) entry which is preliminary data.</text>
</comment>
<dbReference type="Gene3D" id="3.60.15.10">
    <property type="entry name" value="Ribonuclease Z/Hydroxyacylglutathione hydrolase-like"/>
    <property type="match status" value="1"/>
</dbReference>
<reference evidence="3 5" key="2">
    <citation type="submission" date="2020-02" db="EMBL/GenBank/DDBJ databases">
        <title>Genome sequence of Parvularcula flava strain NH6-79.</title>
        <authorList>
            <person name="Abdul Karim M.H."/>
            <person name="Lam M.Q."/>
            <person name="Chen S.J."/>
            <person name="Yahya A."/>
            <person name="Shahir S."/>
            <person name="Shamsir M.S."/>
            <person name="Chong C.S."/>
        </authorList>
    </citation>
    <scope>NUCLEOTIDE SEQUENCE [LARGE SCALE GENOMIC DNA]</scope>
    <source>
        <strain evidence="3 5">NH6-79</strain>
    </source>
</reference>
<protein>
    <submittedName>
        <fullName evidence="2">MBL fold metallo-hydrolase</fullName>
    </submittedName>
</protein>
<organism evidence="2 4">
    <name type="scientific">Aquisalinus luteolus</name>
    <dbReference type="NCBI Taxonomy" id="1566827"/>
    <lineage>
        <taxon>Bacteria</taxon>
        <taxon>Pseudomonadati</taxon>
        <taxon>Pseudomonadota</taxon>
        <taxon>Alphaproteobacteria</taxon>
        <taxon>Parvularculales</taxon>
        <taxon>Parvularculaceae</taxon>
        <taxon>Aquisalinus</taxon>
    </lineage>
</organism>
<dbReference type="RefSeq" id="WP_166426525.1">
    <property type="nucleotide sequence ID" value="NZ_BMGZ01000002.1"/>
</dbReference>
<evidence type="ECO:0000259" key="1">
    <source>
        <dbReference type="SMART" id="SM00849"/>
    </source>
</evidence>
<evidence type="ECO:0000313" key="3">
    <source>
        <dbReference type="EMBL" id="NHK28900.1"/>
    </source>
</evidence>
<dbReference type="EMBL" id="VCJR02000002">
    <property type="protein sequence ID" value="NHK28900.1"/>
    <property type="molecule type" value="Genomic_DNA"/>
</dbReference>
<feature type="domain" description="Metallo-beta-lactamase" evidence="1">
    <location>
        <begin position="37"/>
        <end position="211"/>
    </location>
</feature>
<evidence type="ECO:0000313" key="4">
    <source>
        <dbReference type="Proteomes" id="UP000621856"/>
    </source>
</evidence>
<dbReference type="Proteomes" id="UP000621856">
    <property type="component" value="Unassembled WGS sequence"/>
</dbReference>
<keyword evidence="5" id="KW-1185">Reference proteome</keyword>
<dbReference type="InterPro" id="IPR050662">
    <property type="entry name" value="Sec-metab_biosynth-thioest"/>
</dbReference>
<dbReference type="SUPFAM" id="SSF56281">
    <property type="entry name" value="Metallo-hydrolase/oxidoreductase"/>
    <property type="match status" value="1"/>
</dbReference>
<dbReference type="Gene3D" id="1.10.10.10">
    <property type="entry name" value="Winged helix-like DNA-binding domain superfamily/Winged helix DNA-binding domain"/>
    <property type="match status" value="1"/>
</dbReference>
<dbReference type="PANTHER" id="PTHR23131:SF0">
    <property type="entry name" value="ENDORIBONUCLEASE LACTB2"/>
    <property type="match status" value="1"/>
</dbReference>
<dbReference type="InterPro" id="IPR041516">
    <property type="entry name" value="LACTB2_WH"/>
</dbReference>
<dbReference type="InterPro" id="IPR036866">
    <property type="entry name" value="RibonucZ/Hydroxyglut_hydro"/>
</dbReference>
<reference evidence="2" key="1">
    <citation type="journal article" date="2014" name="Int. J. Syst. Evol. Microbiol.">
        <title>Complete genome sequence of Corynebacterium casei LMG S-19264T (=DSM 44701T), isolated from a smear-ripened cheese.</title>
        <authorList>
            <consortium name="US DOE Joint Genome Institute (JGI-PGF)"/>
            <person name="Walter F."/>
            <person name="Albersmeier A."/>
            <person name="Kalinowski J."/>
            <person name="Ruckert C."/>
        </authorList>
    </citation>
    <scope>NUCLEOTIDE SEQUENCE</scope>
    <source>
        <strain evidence="2">CGMCC 1.14984</strain>
    </source>
</reference>
<sequence>MSIPFVKAFDFEYGIAQQLSPLVARVICNNPGPFTFTGSGTYLVGADTLAIIDPGPENEAHLQALLSAIDERTVSHILITHTHRDHCGGARALRDATDAPILAWGDHPSIPGDAPPALDEGGDFDFAADDYLTDGAQIMGDGWQLEALHTPGHISNHLCYELAAEKALFTGDHIMGWATTVVAPPDGNMEEYMTSLDLLLARDNEIYYPTHGAPVTEPEQFVRAVKDHRLARDRQILASVQSGHEALMDIVADVYAEVDKSLHIAAALNVKAHLDRHVREGTVKVRGGAMLDLRYQPA</sequence>
<dbReference type="EMBL" id="BMGZ01000002">
    <property type="protein sequence ID" value="GGH99855.1"/>
    <property type="molecule type" value="Genomic_DNA"/>
</dbReference>
<dbReference type="Pfam" id="PF00753">
    <property type="entry name" value="Lactamase_B"/>
    <property type="match status" value="1"/>
</dbReference>
<reference evidence="2" key="3">
    <citation type="submission" date="2020-09" db="EMBL/GenBank/DDBJ databases">
        <authorList>
            <person name="Sun Q."/>
            <person name="Zhou Y."/>
        </authorList>
    </citation>
    <scope>NUCLEOTIDE SEQUENCE</scope>
    <source>
        <strain evidence="2">CGMCC 1.14984</strain>
    </source>
</reference>
<gene>
    <name evidence="3" type="ORF">FF098_013340</name>
    <name evidence="2" type="ORF">GCM10011355_26800</name>
</gene>
<dbReference type="Proteomes" id="UP000818603">
    <property type="component" value="Unassembled WGS sequence"/>
</dbReference>
<dbReference type="SMART" id="SM00849">
    <property type="entry name" value="Lactamase_B"/>
    <property type="match status" value="1"/>
</dbReference>
<dbReference type="AlphaFoldDB" id="A0A8J3ERL2"/>
<name>A0A8J3ERL2_9PROT</name>
<dbReference type="PANTHER" id="PTHR23131">
    <property type="entry name" value="ENDORIBONUCLEASE LACTB2"/>
    <property type="match status" value="1"/>
</dbReference>